<accession>A0AAE3XCH8</accession>
<organism evidence="2 3">
    <name type="scientific">Deinococcus soli</name>
    <name type="common">ex Cha et al. 2016</name>
    <dbReference type="NCBI Taxonomy" id="1309411"/>
    <lineage>
        <taxon>Bacteria</taxon>
        <taxon>Thermotogati</taxon>
        <taxon>Deinococcota</taxon>
        <taxon>Deinococci</taxon>
        <taxon>Deinococcales</taxon>
        <taxon>Deinococcaceae</taxon>
        <taxon>Deinococcus</taxon>
    </lineage>
</organism>
<proteinExistence type="predicted"/>
<dbReference type="RefSeq" id="WP_309854210.1">
    <property type="nucleotide sequence ID" value="NZ_JAVDQJ010000004.1"/>
</dbReference>
<protein>
    <submittedName>
        <fullName evidence="2">Uncharacterized protein</fullName>
    </submittedName>
</protein>
<dbReference type="AlphaFoldDB" id="A0AAE3XCH8"/>
<gene>
    <name evidence="2" type="ORF">J2Y00_001702</name>
</gene>
<reference evidence="2" key="1">
    <citation type="submission" date="2023-07" db="EMBL/GenBank/DDBJ databases">
        <title>Sorghum-associated microbial communities from plants grown in Nebraska, USA.</title>
        <authorList>
            <person name="Schachtman D."/>
        </authorList>
    </citation>
    <scope>NUCLEOTIDE SEQUENCE</scope>
    <source>
        <strain evidence="2">BE330</strain>
    </source>
</reference>
<comment type="caution">
    <text evidence="2">The sequence shown here is derived from an EMBL/GenBank/DDBJ whole genome shotgun (WGS) entry which is preliminary data.</text>
</comment>
<sequence length="343" mass="35207">MNRPLLTLTACVTLALAAGGYVYMTRTPAPEGPAAAVSGSPAPVITAAPEEQLSPVYQAYIDEARRAGAQRLSGDCSDLFTNELTQRLWQNTPALAEACLRLAAGATPDRLRAAVQTGGTVTAQGVSGNAAFVVLAVPEFKDQALLLMVEDAGRAAPVMGLALIKSSPAALALKVGLPFPEPRAAQAATEKVAPEQPADAGGFGAQESGAVPEALNADRLKAFCGEYNCVTVNNGAGPYALSFVSPGGVRGAITADPDGAVLYLFGVSDVRTQQAVVRAFDRSVSGDSDLMNLYDQCAPSGEARAQVQGQTFAVMCASGLLGTPPALPGAQAPWVEYGVRVTD</sequence>
<dbReference type="EMBL" id="JAVDQK010000004">
    <property type="protein sequence ID" value="MDR6218139.1"/>
    <property type="molecule type" value="Genomic_DNA"/>
</dbReference>
<dbReference type="Proteomes" id="UP001185331">
    <property type="component" value="Unassembled WGS sequence"/>
</dbReference>
<evidence type="ECO:0000256" key="1">
    <source>
        <dbReference type="SAM" id="MobiDB-lite"/>
    </source>
</evidence>
<feature type="region of interest" description="Disordered" evidence="1">
    <location>
        <begin position="186"/>
        <end position="207"/>
    </location>
</feature>
<name>A0AAE3XCH8_9DEIO</name>
<evidence type="ECO:0000313" key="2">
    <source>
        <dbReference type="EMBL" id="MDR6218139.1"/>
    </source>
</evidence>
<evidence type="ECO:0000313" key="3">
    <source>
        <dbReference type="Proteomes" id="UP001185331"/>
    </source>
</evidence>